<feature type="disulfide bond" evidence="3">
    <location>
        <begin position="24"/>
        <end position="39"/>
    </location>
</feature>
<dbReference type="GO" id="GO:0005524">
    <property type="term" value="F:ATP binding"/>
    <property type="evidence" value="ECO:0007669"/>
    <property type="project" value="InterPro"/>
</dbReference>
<dbReference type="CDD" id="cd00192">
    <property type="entry name" value="PTKc"/>
    <property type="match status" value="1"/>
</dbReference>
<dbReference type="Gene3D" id="1.10.2000.10">
    <property type="entry name" value="Frizzled cysteine-rich domain"/>
    <property type="match status" value="1"/>
</dbReference>
<dbReference type="Proteomes" id="UP000225706">
    <property type="component" value="Unassembled WGS sequence"/>
</dbReference>
<dbReference type="AlphaFoldDB" id="A0A2B4RWP3"/>
<dbReference type="OrthoDB" id="6071166at2759"/>
<feature type="domain" description="FZ" evidence="6">
    <location>
        <begin position="83"/>
        <end position="180"/>
    </location>
</feature>
<dbReference type="InterPro" id="IPR050122">
    <property type="entry name" value="RTK"/>
</dbReference>
<evidence type="ECO:0000313" key="8">
    <source>
        <dbReference type="EMBL" id="PFX22874.1"/>
    </source>
</evidence>
<evidence type="ECO:0000259" key="7">
    <source>
        <dbReference type="PROSITE" id="PS51448"/>
    </source>
</evidence>
<dbReference type="GO" id="GO:0010976">
    <property type="term" value="P:positive regulation of neuron projection development"/>
    <property type="evidence" value="ECO:0007669"/>
    <property type="project" value="TreeGrafter"/>
</dbReference>
<keyword evidence="4" id="KW-0472">Membrane</keyword>
<comment type="caution">
    <text evidence="2">Lacks conserved residue(s) required for the propagation of feature annotation.</text>
</comment>
<feature type="domain" description="Protein kinase" evidence="5">
    <location>
        <begin position="292"/>
        <end position="526"/>
    </location>
</feature>
<dbReference type="GO" id="GO:0007169">
    <property type="term" value="P:cell surface receptor protein tyrosine kinase signaling pathway"/>
    <property type="evidence" value="ECO:0007669"/>
    <property type="project" value="TreeGrafter"/>
</dbReference>
<accession>A0A2B4RWP3</accession>
<dbReference type="SUPFAM" id="SSF57492">
    <property type="entry name" value="Trefoil"/>
    <property type="match status" value="1"/>
</dbReference>
<dbReference type="GO" id="GO:0005886">
    <property type="term" value="C:plasma membrane"/>
    <property type="evidence" value="ECO:0007669"/>
    <property type="project" value="TreeGrafter"/>
</dbReference>
<keyword evidence="9" id="KW-1185">Reference proteome</keyword>
<dbReference type="Pfam" id="PF00088">
    <property type="entry name" value="Trefoil"/>
    <property type="match status" value="1"/>
</dbReference>
<keyword evidence="4 8" id="KW-0812">Transmembrane</keyword>
<dbReference type="PRINTS" id="PR00109">
    <property type="entry name" value="TYRKINASE"/>
</dbReference>
<evidence type="ECO:0000256" key="1">
    <source>
        <dbReference type="ARBA" id="ARBA00023157"/>
    </source>
</evidence>
<dbReference type="InterPro" id="IPR020067">
    <property type="entry name" value="Frizzled_dom"/>
</dbReference>
<dbReference type="PANTHER" id="PTHR24416">
    <property type="entry name" value="TYROSINE-PROTEIN KINASE RECEPTOR"/>
    <property type="match status" value="1"/>
</dbReference>
<comment type="caution">
    <text evidence="8">The sequence shown here is derived from an EMBL/GenBank/DDBJ whole genome shotgun (WGS) entry which is preliminary data.</text>
</comment>
<name>A0A2B4RWP3_STYPI</name>
<dbReference type="PROSITE" id="PS50038">
    <property type="entry name" value="FZ"/>
    <property type="match status" value="1"/>
</dbReference>
<dbReference type="GO" id="GO:0004714">
    <property type="term" value="F:transmembrane receptor protein tyrosine kinase activity"/>
    <property type="evidence" value="ECO:0007669"/>
    <property type="project" value="TreeGrafter"/>
</dbReference>
<keyword evidence="8" id="KW-0675">Receptor</keyword>
<dbReference type="SUPFAM" id="SSF63501">
    <property type="entry name" value="Frizzled cysteine-rich domain"/>
    <property type="match status" value="1"/>
</dbReference>
<evidence type="ECO:0000259" key="5">
    <source>
        <dbReference type="PROSITE" id="PS50011"/>
    </source>
</evidence>
<dbReference type="STRING" id="50429.A0A2B4RWP3"/>
<keyword evidence="4" id="KW-1133">Transmembrane helix</keyword>
<dbReference type="InterPro" id="IPR000719">
    <property type="entry name" value="Prot_kinase_dom"/>
</dbReference>
<dbReference type="PROSITE" id="PS50011">
    <property type="entry name" value="PROTEIN_KINASE_DOM"/>
    <property type="match status" value="1"/>
</dbReference>
<dbReference type="CDD" id="cd00111">
    <property type="entry name" value="Trefoil"/>
    <property type="match status" value="1"/>
</dbReference>
<dbReference type="InterPro" id="IPR044913">
    <property type="entry name" value="P_trefoil_dom_sf"/>
</dbReference>
<dbReference type="EMBL" id="LSMT01000226">
    <property type="protein sequence ID" value="PFX22874.1"/>
    <property type="molecule type" value="Genomic_DNA"/>
</dbReference>
<protein>
    <submittedName>
        <fullName evidence="8">Tyrosine-protein kinase transmembrane receptor ROR1</fullName>
    </submittedName>
</protein>
<dbReference type="Pfam" id="PF07714">
    <property type="entry name" value="PK_Tyr_Ser-Thr"/>
    <property type="match status" value="1"/>
</dbReference>
<feature type="domain" description="P-type" evidence="7">
    <location>
        <begin position="13"/>
        <end position="56"/>
    </location>
</feature>
<evidence type="ECO:0000259" key="6">
    <source>
        <dbReference type="PROSITE" id="PS50038"/>
    </source>
</evidence>
<dbReference type="Gene3D" id="3.30.200.20">
    <property type="entry name" value="Phosphorylase Kinase, domain 1"/>
    <property type="match status" value="1"/>
</dbReference>
<reference evidence="9" key="1">
    <citation type="journal article" date="2017" name="bioRxiv">
        <title>Comparative analysis of the genomes of Stylophora pistillata and Acropora digitifera provides evidence for extensive differences between species of corals.</title>
        <authorList>
            <person name="Voolstra C.R."/>
            <person name="Li Y."/>
            <person name="Liew Y.J."/>
            <person name="Baumgarten S."/>
            <person name="Zoccola D."/>
            <person name="Flot J.-F."/>
            <person name="Tambutte S."/>
            <person name="Allemand D."/>
            <person name="Aranda M."/>
        </authorList>
    </citation>
    <scope>NUCLEOTIDE SEQUENCE [LARGE SCALE GENOMIC DNA]</scope>
</reference>
<dbReference type="PROSITE" id="PS51448">
    <property type="entry name" value="P_TREFOIL_2"/>
    <property type="match status" value="1"/>
</dbReference>
<dbReference type="InterPro" id="IPR011009">
    <property type="entry name" value="Kinase-like_dom_sf"/>
</dbReference>
<keyword evidence="8" id="KW-0808">Transferase</keyword>
<keyword evidence="8" id="KW-0418">Kinase</keyword>
<dbReference type="InterPro" id="IPR001245">
    <property type="entry name" value="Ser-Thr/Tyr_kinase_cat_dom"/>
</dbReference>
<evidence type="ECO:0000256" key="4">
    <source>
        <dbReference type="SAM" id="Phobius"/>
    </source>
</evidence>
<dbReference type="SUPFAM" id="SSF56112">
    <property type="entry name" value="Protein kinase-like (PK-like)"/>
    <property type="match status" value="1"/>
</dbReference>
<dbReference type="GO" id="GO:0043235">
    <property type="term" value="C:receptor complex"/>
    <property type="evidence" value="ECO:0007669"/>
    <property type="project" value="TreeGrafter"/>
</dbReference>
<dbReference type="PROSITE" id="PS00109">
    <property type="entry name" value="PROTEIN_KINASE_TYR"/>
    <property type="match status" value="1"/>
</dbReference>
<dbReference type="InterPro" id="IPR000519">
    <property type="entry name" value="P_trefoil_dom"/>
</dbReference>
<sequence>MFKTKANQIVVSSVCPSNVTSVPCGHPNVSEVQCLNSGCCWNVSSGATPTRCYGIANNHSVVNSTVAMTTVKTPSTKVNQSTIAGGTCQVYRARVCERWLNYTMLEYRWTPRYIDYRFGLNKTEGLVLEFMKVIGRINGQSRCKDILRALLCEYFLPPCNEENKPYNFCREDCEAAFETCHTAVMELLGAAKYFKEELGELLAFPPPPTTAKDKGKETLSKFNVAVIAGAAAGIVTLVVFVVIIAIVTKRQAKVVSIRNRVQVEAKHRASEDDKIASLFKPDDVKQIPLTRIEYIRDLGSWNFGSVFLGRAHGLIKGKDDAGIKVTVKTLAKESSIDTKENFIEKLALISLLHHENILELLAVSTEEEPYAMIFEFMELGDLTQFLRRAGPCFEGDEKERVYLTQDDLVSFSIQCAAGMEHLQRLKFVHRDVSSRNCLVGHGFTVKIADLGMARHIYVSDYHKVEGRGLLPVRWMAPEALFSGKFSLESDVYSFGVLLWEIFTLALQPYYGYSDEEVIKFIEEVSK</sequence>
<proteinExistence type="predicted"/>
<dbReference type="GO" id="GO:0051897">
    <property type="term" value="P:positive regulation of phosphatidylinositol 3-kinase/protein kinase B signal transduction"/>
    <property type="evidence" value="ECO:0007669"/>
    <property type="project" value="TreeGrafter"/>
</dbReference>
<evidence type="ECO:0000313" key="9">
    <source>
        <dbReference type="Proteomes" id="UP000225706"/>
    </source>
</evidence>
<gene>
    <name evidence="8" type="primary">ROR1</name>
    <name evidence="8" type="ORF">AWC38_SpisGene12576</name>
</gene>
<organism evidence="8 9">
    <name type="scientific">Stylophora pistillata</name>
    <name type="common">Smooth cauliflower coral</name>
    <dbReference type="NCBI Taxonomy" id="50429"/>
    <lineage>
        <taxon>Eukaryota</taxon>
        <taxon>Metazoa</taxon>
        <taxon>Cnidaria</taxon>
        <taxon>Anthozoa</taxon>
        <taxon>Hexacorallia</taxon>
        <taxon>Scleractinia</taxon>
        <taxon>Astrocoeniina</taxon>
        <taxon>Pocilloporidae</taxon>
        <taxon>Stylophora</taxon>
    </lineage>
</organism>
<evidence type="ECO:0000256" key="2">
    <source>
        <dbReference type="PROSITE-ProRule" id="PRU00090"/>
    </source>
</evidence>
<evidence type="ECO:0000256" key="3">
    <source>
        <dbReference type="PROSITE-ProRule" id="PRU00779"/>
    </source>
</evidence>
<dbReference type="Gene3D" id="1.10.510.10">
    <property type="entry name" value="Transferase(Phosphotransferase) domain 1"/>
    <property type="match status" value="1"/>
</dbReference>
<dbReference type="Pfam" id="PF01392">
    <property type="entry name" value="Fz"/>
    <property type="match status" value="1"/>
</dbReference>
<dbReference type="PANTHER" id="PTHR24416:SF614">
    <property type="entry name" value="PROTEIN KINASE DOMAIN-CONTAINING PROTEIN"/>
    <property type="match status" value="1"/>
</dbReference>
<keyword evidence="1 3" id="KW-1015">Disulfide bond</keyword>
<feature type="transmembrane region" description="Helical" evidence="4">
    <location>
        <begin position="222"/>
        <end position="247"/>
    </location>
</feature>
<dbReference type="InterPro" id="IPR036790">
    <property type="entry name" value="Frizzled_dom_sf"/>
</dbReference>
<dbReference type="InterPro" id="IPR008266">
    <property type="entry name" value="Tyr_kinase_AS"/>
</dbReference>